<evidence type="ECO:0000259" key="1">
    <source>
        <dbReference type="Pfam" id="PF01936"/>
    </source>
</evidence>
<protein>
    <recommendedName>
        <fullName evidence="1">NYN domain-containing protein</fullName>
    </recommendedName>
</protein>
<dbReference type="EMBL" id="NRRL01000145">
    <property type="protein sequence ID" value="MBK1671102.1"/>
    <property type="molecule type" value="Genomic_DNA"/>
</dbReference>
<dbReference type="Proteomes" id="UP001296873">
    <property type="component" value="Unassembled WGS sequence"/>
</dbReference>
<dbReference type="InterPro" id="IPR021139">
    <property type="entry name" value="NYN"/>
</dbReference>
<dbReference type="Pfam" id="PF01936">
    <property type="entry name" value="NYN"/>
    <property type="match status" value="1"/>
</dbReference>
<evidence type="ECO:0000313" key="3">
    <source>
        <dbReference type="Proteomes" id="UP001296873"/>
    </source>
</evidence>
<dbReference type="RefSeq" id="WP_200343587.1">
    <property type="nucleotide sequence ID" value="NZ_NRRL01000145.1"/>
</dbReference>
<proteinExistence type="predicted"/>
<dbReference type="Gene3D" id="3.40.50.1010">
    <property type="entry name" value="5'-nuclease"/>
    <property type="match status" value="1"/>
</dbReference>
<comment type="caution">
    <text evidence="2">The sequence shown here is derived from an EMBL/GenBank/DDBJ whole genome shotgun (WGS) entry which is preliminary data.</text>
</comment>
<name>A0ABS1DLW1_9PROT</name>
<feature type="domain" description="NYN" evidence="1">
    <location>
        <begin position="129"/>
        <end position="203"/>
    </location>
</feature>
<organism evidence="2 3">
    <name type="scientific">Rhodovibrio sodomensis</name>
    <dbReference type="NCBI Taxonomy" id="1088"/>
    <lineage>
        <taxon>Bacteria</taxon>
        <taxon>Pseudomonadati</taxon>
        <taxon>Pseudomonadota</taxon>
        <taxon>Alphaproteobacteria</taxon>
        <taxon>Rhodospirillales</taxon>
        <taxon>Rhodovibrionaceae</taxon>
        <taxon>Rhodovibrio</taxon>
    </lineage>
</organism>
<dbReference type="CDD" id="cd18722">
    <property type="entry name" value="PIN_NicB-like"/>
    <property type="match status" value="1"/>
</dbReference>
<accession>A0ABS1DLW1</accession>
<sequence>MATSGAFLLSAARIGMKRVVLLIDGGHLRAAAKNQGRKTTPDFIEKFAKTLPQVDEELQKILYYDCAPYFGEQSKPVSGEKEKLSGNSEWLDELATRDLFAVRKGQLKFRGWVPKRIPVAGGKLEDSHFKPNFEQKGVDMRLGLDIAALSVDRSVDRILLVSADTDMIPAMKQARKSGIQVVIFQLPHSRYRDKLRNDLKANCDFVREAVYPDET</sequence>
<gene>
    <name evidence="2" type="ORF">CKO28_24155</name>
</gene>
<keyword evidence="3" id="KW-1185">Reference proteome</keyword>
<reference evidence="2 3" key="1">
    <citation type="journal article" date="2020" name="Microorganisms">
        <title>Osmotic Adaptation and Compatible Solute Biosynthesis of Phototrophic Bacteria as Revealed from Genome Analyses.</title>
        <authorList>
            <person name="Imhoff J.F."/>
            <person name="Rahn T."/>
            <person name="Kunzel S."/>
            <person name="Keller A."/>
            <person name="Neulinger S.C."/>
        </authorList>
    </citation>
    <scope>NUCLEOTIDE SEQUENCE [LARGE SCALE GENOMIC DNA]</scope>
    <source>
        <strain evidence="2 3">DSM 9895</strain>
    </source>
</reference>
<evidence type="ECO:0000313" key="2">
    <source>
        <dbReference type="EMBL" id="MBK1671102.1"/>
    </source>
</evidence>